<feature type="chain" id="PRO_5043483367" evidence="1">
    <location>
        <begin position="19"/>
        <end position="111"/>
    </location>
</feature>
<keyword evidence="1" id="KW-0732">Signal</keyword>
<protein>
    <submittedName>
        <fullName evidence="2">Uncharacterized protein</fullName>
    </submittedName>
</protein>
<proteinExistence type="predicted"/>
<dbReference type="AlphaFoldDB" id="A0AAV2C0R5"/>
<name>A0AAV2C0R5_9ARAC</name>
<keyword evidence="3" id="KW-1185">Reference proteome</keyword>
<comment type="caution">
    <text evidence="2">The sequence shown here is derived from an EMBL/GenBank/DDBJ whole genome shotgun (WGS) entry which is preliminary data.</text>
</comment>
<organism evidence="2 3">
    <name type="scientific">Larinioides sclopetarius</name>
    <dbReference type="NCBI Taxonomy" id="280406"/>
    <lineage>
        <taxon>Eukaryota</taxon>
        <taxon>Metazoa</taxon>
        <taxon>Ecdysozoa</taxon>
        <taxon>Arthropoda</taxon>
        <taxon>Chelicerata</taxon>
        <taxon>Arachnida</taxon>
        <taxon>Araneae</taxon>
        <taxon>Araneomorphae</taxon>
        <taxon>Entelegynae</taxon>
        <taxon>Araneoidea</taxon>
        <taxon>Araneidae</taxon>
        <taxon>Larinioides</taxon>
    </lineage>
</organism>
<gene>
    <name evidence="2" type="ORF">LARSCL_LOCUS22396</name>
</gene>
<sequence length="111" mass="12902">MWIFLLFTFVLTLKGTLAEVDCHAEDLSECVRPKLFSYVPSELSEFNALCPQLPAFMRCLKEYQDSCEGMKYFRSQDEYNEIYGAFRDVCEEGTLFNTGKISWSRVALQLK</sequence>
<reference evidence="2 3" key="1">
    <citation type="submission" date="2024-04" db="EMBL/GenBank/DDBJ databases">
        <authorList>
            <person name="Rising A."/>
            <person name="Reimegard J."/>
            <person name="Sonavane S."/>
            <person name="Akerstrom W."/>
            <person name="Nylinder S."/>
            <person name="Hedman E."/>
            <person name="Kallberg Y."/>
        </authorList>
    </citation>
    <scope>NUCLEOTIDE SEQUENCE [LARGE SCALE GENOMIC DNA]</scope>
</reference>
<dbReference type="Proteomes" id="UP001497382">
    <property type="component" value="Unassembled WGS sequence"/>
</dbReference>
<evidence type="ECO:0000313" key="2">
    <source>
        <dbReference type="EMBL" id="CAL1301233.1"/>
    </source>
</evidence>
<dbReference type="EMBL" id="CAXIEN010000640">
    <property type="protein sequence ID" value="CAL1301233.1"/>
    <property type="molecule type" value="Genomic_DNA"/>
</dbReference>
<accession>A0AAV2C0R5</accession>
<evidence type="ECO:0000313" key="3">
    <source>
        <dbReference type="Proteomes" id="UP001497382"/>
    </source>
</evidence>
<feature type="signal peptide" evidence="1">
    <location>
        <begin position="1"/>
        <end position="18"/>
    </location>
</feature>
<evidence type="ECO:0000256" key="1">
    <source>
        <dbReference type="SAM" id="SignalP"/>
    </source>
</evidence>